<proteinExistence type="predicted"/>
<evidence type="ECO:0000313" key="1">
    <source>
        <dbReference type="EMBL" id="JAD43855.1"/>
    </source>
</evidence>
<organism evidence="1">
    <name type="scientific">Arundo donax</name>
    <name type="common">Giant reed</name>
    <name type="synonym">Donax arundinaceus</name>
    <dbReference type="NCBI Taxonomy" id="35708"/>
    <lineage>
        <taxon>Eukaryota</taxon>
        <taxon>Viridiplantae</taxon>
        <taxon>Streptophyta</taxon>
        <taxon>Embryophyta</taxon>
        <taxon>Tracheophyta</taxon>
        <taxon>Spermatophyta</taxon>
        <taxon>Magnoliopsida</taxon>
        <taxon>Liliopsida</taxon>
        <taxon>Poales</taxon>
        <taxon>Poaceae</taxon>
        <taxon>PACMAD clade</taxon>
        <taxon>Arundinoideae</taxon>
        <taxon>Arundineae</taxon>
        <taxon>Arundo</taxon>
    </lineage>
</organism>
<dbReference type="EMBL" id="GBRH01254040">
    <property type="protein sequence ID" value="JAD43855.1"/>
    <property type="molecule type" value="Transcribed_RNA"/>
</dbReference>
<dbReference type="AlphaFoldDB" id="A0A0A9A4C1"/>
<protein>
    <submittedName>
        <fullName evidence="1">Uncharacterized protein</fullName>
    </submittedName>
</protein>
<name>A0A0A9A4C1_ARUDO</name>
<reference evidence="1" key="2">
    <citation type="journal article" date="2015" name="Data Brief">
        <title>Shoot transcriptome of the giant reed, Arundo donax.</title>
        <authorList>
            <person name="Barrero R.A."/>
            <person name="Guerrero F.D."/>
            <person name="Moolhuijzen P."/>
            <person name="Goolsby J.A."/>
            <person name="Tidwell J."/>
            <person name="Bellgard S.E."/>
            <person name="Bellgard M.I."/>
        </authorList>
    </citation>
    <scope>NUCLEOTIDE SEQUENCE</scope>
    <source>
        <tissue evidence="1">Shoot tissue taken approximately 20 cm above the soil surface</tissue>
    </source>
</reference>
<sequence>MSQRLVFINEMKQGISYTTSQSINATRIKLHIQKPINATRIKLHIQKHIWSQVT</sequence>
<reference evidence="1" key="1">
    <citation type="submission" date="2014-09" db="EMBL/GenBank/DDBJ databases">
        <authorList>
            <person name="Magalhaes I.L.F."/>
            <person name="Oliveira U."/>
            <person name="Santos F.R."/>
            <person name="Vidigal T.H.D.A."/>
            <person name="Brescovit A.D."/>
            <person name="Santos A.J."/>
        </authorList>
    </citation>
    <scope>NUCLEOTIDE SEQUENCE</scope>
    <source>
        <tissue evidence="1">Shoot tissue taken approximately 20 cm above the soil surface</tissue>
    </source>
</reference>
<accession>A0A0A9A4C1</accession>